<evidence type="ECO:0000256" key="2">
    <source>
        <dbReference type="ARBA" id="ARBA00022980"/>
    </source>
</evidence>
<dbReference type="GO" id="GO:0070181">
    <property type="term" value="F:small ribosomal subunit rRNA binding"/>
    <property type="evidence" value="ECO:0007669"/>
    <property type="project" value="TreeGrafter"/>
</dbReference>
<dbReference type="Gene3D" id="4.10.640.10">
    <property type="entry name" value="Ribosomal protein S18"/>
    <property type="match status" value="1"/>
</dbReference>
<dbReference type="PANTHER" id="PTHR13479">
    <property type="entry name" value="30S RIBOSOMAL PROTEIN S18"/>
    <property type="match status" value="1"/>
</dbReference>
<evidence type="ECO:0000256" key="4">
    <source>
        <dbReference type="ARBA" id="ARBA00035264"/>
    </source>
</evidence>
<dbReference type="Pfam" id="PF01084">
    <property type="entry name" value="Ribosomal_S18"/>
    <property type="match status" value="1"/>
</dbReference>
<proteinExistence type="inferred from homology"/>
<dbReference type="Proteomes" id="UP000807342">
    <property type="component" value="Unassembled WGS sequence"/>
</dbReference>
<dbReference type="OrthoDB" id="21463at2759"/>
<gene>
    <name evidence="7" type="ORF">P691DRAFT_219494</name>
</gene>
<dbReference type="AlphaFoldDB" id="A0A9P5XKA4"/>
<dbReference type="PANTHER" id="PTHR13479:SF40">
    <property type="entry name" value="SMALL RIBOSOMAL SUBUNIT PROTEIN BS18M"/>
    <property type="match status" value="1"/>
</dbReference>
<sequence>MEDILQWRCTSTASVESMYTSVKLLPKIIKPSDLTPAKCSNERKRTRRPNVAPPAPVARYNDIFRQLSVDPVDFSLNPSVLSAYVSEMGKIYGRNITGLTSRSQRRLGKAIRRARMIGVLPQLSRPSKQWVPNSYRPIKRT</sequence>
<keyword evidence="3 5" id="KW-0687">Ribonucleoprotein</keyword>
<evidence type="ECO:0000256" key="5">
    <source>
        <dbReference type="RuleBase" id="RU003910"/>
    </source>
</evidence>
<dbReference type="InterPro" id="IPR001648">
    <property type="entry name" value="Ribosomal_bS18"/>
</dbReference>
<dbReference type="GO" id="GO:0005763">
    <property type="term" value="C:mitochondrial small ribosomal subunit"/>
    <property type="evidence" value="ECO:0007669"/>
    <property type="project" value="TreeGrafter"/>
</dbReference>
<keyword evidence="8" id="KW-1185">Reference proteome</keyword>
<evidence type="ECO:0000256" key="6">
    <source>
        <dbReference type="SAM" id="MobiDB-lite"/>
    </source>
</evidence>
<comment type="caution">
    <text evidence="7">The sequence shown here is derived from an EMBL/GenBank/DDBJ whole genome shotgun (WGS) entry which is preliminary data.</text>
</comment>
<evidence type="ECO:0000256" key="1">
    <source>
        <dbReference type="ARBA" id="ARBA00005589"/>
    </source>
</evidence>
<organism evidence="7 8">
    <name type="scientific">Macrolepiota fuliginosa MF-IS2</name>
    <dbReference type="NCBI Taxonomy" id="1400762"/>
    <lineage>
        <taxon>Eukaryota</taxon>
        <taxon>Fungi</taxon>
        <taxon>Dikarya</taxon>
        <taxon>Basidiomycota</taxon>
        <taxon>Agaricomycotina</taxon>
        <taxon>Agaricomycetes</taxon>
        <taxon>Agaricomycetidae</taxon>
        <taxon>Agaricales</taxon>
        <taxon>Agaricineae</taxon>
        <taxon>Agaricaceae</taxon>
        <taxon>Macrolepiota</taxon>
    </lineage>
</organism>
<evidence type="ECO:0000256" key="3">
    <source>
        <dbReference type="ARBA" id="ARBA00023274"/>
    </source>
</evidence>
<dbReference type="PRINTS" id="PR00974">
    <property type="entry name" value="RIBOSOMALS18"/>
</dbReference>
<dbReference type="SUPFAM" id="SSF46911">
    <property type="entry name" value="Ribosomal protein S18"/>
    <property type="match status" value="1"/>
</dbReference>
<accession>A0A9P5XKA4</accession>
<dbReference type="GO" id="GO:0032543">
    <property type="term" value="P:mitochondrial translation"/>
    <property type="evidence" value="ECO:0007669"/>
    <property type="project" value="TreeGrafter"/>
</dbReference>
<protein>
    <recommendedName>
        <fullName evidence="4">Small ribosomal subunit protein bS18m</fullName>
    </recommendedName>
</protein>
<dbReference type="NCBIfam" id="TIGR00165">
    <property type="entry name" value="S18"/>
    <property type="match status" value="1"/>
</dbReference>
<evidence type="ECO:0000313" key="8">
    <source>
        <dbReference type="Proteomes" id="UP000807342"/>
    </source>
</evidence>
<keyword evidence="2 5" id="KW-0689">Ribosomal protein</keyword>
<feature type="region of interest" description="Disordered" evidence="6">
    <location>
        <begin position="35"/>
        <end position="55"/>
    </location>
</feature>
<dbReference type="GO" id="GO:0003735">
    <property type="term" value="F:structural constituent of ribosome"/>
    <property type="evidence" value="ECO:0007669"/>
    <property type="project" value="InterPro"/>
</dbReference>
<evidence type="ECO:0000313" key="7">
    <source>
        <dbReference type="EMBL" id="KAF9452428.1"/>
    </source>
</evidence>
<comment type="similarity">
    <text evidence="1 5">Belongs to the bacterial ribosomal protein bS18 family.</text>
</comment>
<reference evidence="7" key="1">
    <citation type="submission" date="2020-11" db="EMBL/GenBank/DDBJ databases">
        <authorList>
            <consortium name="DOE Joint Genome Institute"/>
            <person name="Ahrendt S."/>
            <person name="Riley R."/>
            <person name="Andreopoulos W."/>
            <person name="Labutti K."/>
            <person name="Pangilinan J."/>
            <person name="Ruiz-Duenas F.J."/>
            <person name="Barrasa J.M."/>
            <person name="Sanchez-Garcia M."/>
            <person name="Camarero S."/>
            <person name="Miyauchi S."/>
            <person name="Serrano A."/>
            <person name="Linde D."/>
            <person name="Babiker R."/>
            <person name="Drula E."/>
            <person name="Ayuso-Fernandez I."/>
            <person name="Pacheco R."/>
            <person name="Padilla G."/>
            <person name="Ferreira P."/>
            <person name="Barriuso J."/>
            <person name="Kellner H."/>
            <person name="Castanera R."/>
            <person name="Alfaro M."/>
            <person name="Ramirez L."/>
            <person name="Pisabarro A.G."/>
            <person name="Kuo A."/>
            <person name="Tritt A."/>
            <person name="Lipzen A."/>
            <person name="He G."/>
            <person name="Yan M."/>
            <person name="Ng V."/>
            <person name="Cullen D."/>
            <person name="Martin F."/>
            <person name="Rosso M.-N."/>
            <person name="Henrissat B."/>
            <person name="Hibbett D."/>
            <person name="Martinez A.T."/>
            <person name="Grigoriev I.V."/>
        </authorList>
    </citation>
    <scope>NUCLEOTIDE SEQUENCE</scope>
    <source>
        <strain evidence="7">MF-IS2</strain>
    </source>
</reference>
<name>A0A9P5XKA4_9AGAR</name>
<dbReference type="EMBL" id="MU151071">
    <property type="protein sequence ID" value="KAF9452428.1"/>
    <property type="molecule type" value="Genomic_DNA"/>
</dbReference>
<dbReference type="InterPro" id="IPR036870">
    <property type="entry name" value="Ribosomal_bS18_sf"/>
</dbReference>